<gene>
    <name evidence="2" type="ORF">SAMN05192558_105153</name>
</gene>
<dbReference type="STRING" id="504798.SAMN05421871_102203"/>
<dbReference type="Proteomes" id="UP000199651">
    <property type="component" value="Unassembled WGS sequence"/>
</dbReference>
<dbReference type="EMBL" id="FNJB01000005">
    <property type="protein sequence ID" value="SDO86613.1"/>
    <property type="molecule type" value="Genomic_DNA"/>
</dbReference>
<evidence type="ECO:0000313" key="2">
    <source>
        <dbReference type="EMBL" id="SDO86613.1"/>
    </source>
</evidence>
<protein>
    <recommendedName>
        <fullName evidence="4">BNR repeat-like domain-containing protein</fullName>
    </recommendedName>
</protein>
<dbReference type="SUPFAM" id="SSF50939">
    <property type="entry name" value="Sialidases"/>
    <property type="match status" value="1"/>
</dbReference>
<dbReference type="InterPro" id="IPR036278">
    <property type="entry name" value="Sialidase_sf"/>
</dbReference>
<evidence type="ECO:0000313" key="3">
    <source>
        <dbReference type="Proteomes" id="UP000199651"/>
    </source>
</evidence>
<dbReference type="AlphaFoldDB" id="A0A1H0N1U7"/>
<evidence type="ECO:0008006" key="4">
    <source>
        <dbReference type="Google" id="ProtNLM"/>
    </source>
</evidence>
<dbReference type="PANTHER" id="PTHR38792">
    <property type="entry name" value="BNR/ASP-BOX REPEAT DOMAIN PROTEIN (AFU_ORTHOLOGUE AFUA_7G06430)-RELATED"/>
    <property type="match status" value="1"/>
</dbReference>
<dbReference type="OrthoDB" id="5958808at2"/>
<keyword evidence="1" id="KW-0732">Signal</keyword>
<reference evidence="3" key="1">
    <citation type="submission" date="2016-10" db="EMBL/GenBank/DDBJ databases">
        <authorList>
            <person name="Varghese N."/>
            <person name="Submissions S."/>
        </authorList>
    </citation>
    <scope>NUCLEOTIDE SEQUENCE [LARGE SCALE GENOMIC DNA]</scope>
    <source>
        <strain evidence="3">IBRC-M 10655</strain>
    </source>
</reference>
<dbReference type="CDD" id="cd15482">
    <property type="entry name" value="Sialidase_non-viral"/>
    <property type="match status" value="1"/>
</dbReference>
<name>A0A1H0N1U7_9PSEU</name>
<organism evidence="2 3">
    <name type="scientific">Actinokineospora alba</name>
    <dbReference type="NCBI Taxonomy" id="504798"/>
    <lineage>
        <taxon>Bacteria</taxon>
        <taxon>Bacillati</taxon>
        <taxon>Actinomycetota</taxon>
        <taxon>Actinomycetes</taxon>
        <taxon>Pseudonocardiales</taxon>
        <taxon>Pseudonocardiaceae</taxon>
        <taxon>Actinokineospora</taxon>
    </lineage>
</organism>
<dbReference type="PANTHER" id="PTHR38792:SF3">
    <property type="entry name" value="BNR_ASP-BOX REPEAT DOMAIN PROTEIN (AFU_ORTHOLOGUE AFUA_7G06430)-RELATED"/>
    <property type="match status" value="1"/>
</dbReference>
<feature type="signal peptide" evidence="1">
    <location>
        <begin position="1"/>
        <end position="23"/>
    </location>
</feature>
<feature type="chain" id="PRO_5011638592" description="BNR repeat-like domain-containing protein" evidence="1">
    <location>
        <begin position="24"/>
        <end position="384"/>
    </location>
</feature>
<proteinExistence type="predicted"/>
<dbReference type="RefSeq" id="WP_133794606.1">
    <property type="nucleotide sequence ID" value="NZ_FNDV01000002.1"/>
</dbReference>
<keyword evidence="3" id="KW-1185">Reference proteome</keyword>
<evidence type="ECO:0000256" key="1">
    <source>
        <dbReference type="SAM" id="SignalP"/>
    </source>
</evidence>
<accession>A0A1H0N1U7</accession>
<dbReference type="Gene3D" id="2.120.10.10">
    <property type="match status" value="1"/>
</dbReference>
<sequence>MLIRTLGTFIAVILLAFAVPAEAAPPRQLLEDVGSSYPRVIRLEHGPGAGRIITSIGSMIDGKSVGLIHESVDRGRSFQRVAVISDPDLTISRGMCCATLFELPRKVGDMPAGTLLWATTAGLDTGNDRRVRQRVWRSADIGRTWTFLSDIAIAPNAQPGWEPELSVAADGSLVAFYSDESDTTRHDQKLVRVRSADGKTWSAPVDTVKHQRHGVRPGMVGVRALPDGTYFMVYEVCNIDFQRNCGIYFRTSKDGWDWGDPIDLGTQVITEAGRYPRHTPTIAWSPNTGSDGAILLISEMLVEADGSLSAGNGATILVNDPEADDPWEEFPAPIPVTGVNNEGCRNFSPSLLPSRDGRTVLELTTDLDDGVCKTFVATGPIPID</sequence>